<evidence type="ECO:0000313" key="7">
    <source>
        <dbReference type="EMBL" id="PIY58069.1"/>
    </source>
</evidence>
<sequence length="181" mass="19844">MGPQQNNMNRQNKGFTLIELLVVIAIIGILSSVVLASLNSARQKARDAKRLSNLTQIRTALEMYYNDNGQYPKPGWGWRSECSAWGGLAPDQVVPGLIPAYMPSFPADPSMNKVVSTSCYLYLSNGTDYALLDHNIQDPGFNYLRHPTFVDPVRDSGASSCVVDGTGIWSWKVSSPGGVCW</sequence>
<evidence type="ECO:0000256" key="5">
    <source>
        <dbReference type="ARBA" id="ARBA00023136"/>
    </source>
</evidence>
<dbReference type="PRINTS" id="PR00813">
    <property type="entry name" value="BCTERIALGSPG"/>
</dbReference>
<comment type="subcellular location">
    <subcellularLocation>
        <location evidence="1">Membrane</location>
        <topology evidence="1">Single-pass membrane protein</topology>
    </subcellularLocation>
</comment>
<dbReference type="Gene3D" id="3.30.700.10">
    <property type="entry name" value="Glycoprotein, Type 4 Pilin"/>
    <property type="match status" value="1"/>
</dbReference>
<organism evidence="7 8">
    <name type="scientific">Candidatus Yonathbacteria bacterium CG_4_10_14_0_8_um_filter_43_17</name>
    <dbReference type="NCBI Taxonomy" id="1975099"/>
    <lineage>
        <taxon>Bacteria</taxon>
        <taxon>Candidatus Yonathiibacteriota</taxon>
    </lineage>
</organism>
<dbReference type="InterPro" id="IPR012902">
    <property type="entry name" value="N_methyl_site"/>
</dbReference>
<name>A0A2M7Q4C4_9BACT</name>
<dbReference type="GO" id="GO:0015628">
    <property type="term" value="P:protein secretion by the type II secretion system"/>
    <property type="evidence" value="ECO:0007669"/>
    <property type="project" value="InterPro"/>
</dbReference>
<keyword evidence="4 6" id="KW-1133">Transmembrane helix</keyword>
<dbReference type="Proteomes" id="UP000230732">
    <property type="component" value="Unassembled WGS sequence"/>
</dbReference>
<gene>
    <name evidence="7" type="ORF">COY98_03885</name>
</gene>
<dbReference type="InterPro" id="IPR045584">
    <property type="entry name" value="Pilin-like"/>
</dbReference>
<proteinExistence type="predicted"/>
<keyword evidence="3 6" id="KW-0812">Transmembrane</keyword>
<feature type="transmembrane region" description="Helical" evidence="6">
    <location>
        <begin position="20"/>
        <end position="41"/>
    </location>
</feature>
<dbReference type="InterPro" id="IPR000983">
    <property type="entry name" value="Bac_GSPG_pilin"/>
</dbReference>
<dbReference type="EMBL" id="PFKX01000054">
    <property type="protein sequence ID" value="PIY58069.1"/>
    <property type="molecule type" value="Genomic_DNA"/>
</dbReference>
<dbReference type="PROSITE" id="PS00409">
    <property type="entry name" value="PROKAR_NTER_METHYL"/>
    <property type="match status" value="1"/>
</dbReference>
<evidence type="ECO:0008006" key="9">
    <source>
        <dbReference type="Google" id="ProtNLM"/>
    </source>
</evidence>
<dbReference type="GO" id="GO:0015627">
    <property type="term" value="C:type II protein secretion system complex"/>
    <property type="evidence" value="ECO:0007669"/>
    <property type="project" value="InterPro"/>
</dbReference>
<evidence type="ECO:0000313" key="8">
    <source>
        <dbReference type="Proteomes" id="UP000230732"/>
    </source>
</evidence>
<reference evidence="8" key="1">
    <citation type="submission" date="2017-09" db="EMBL/GenBank/DDBJ databases">
        <title>Depth-based differentiation of microbial function through sediment-hosted aquifers and enrichment of novel symbionts in the deep terrestrial subsurface.</title>
        <authorList>
            <person name="Probst A.J."/>
            <person name="Ladd B."/>
            <person name="Jarett J.K."/>
            <person name="Geller-Mcgrath D.E."/>
            <person name="Sieber C.M.K."/>
            <person name="Emerson J.B."/>
            <person name="Anantharaman K."/>
            <person name="Thomas B.C."/>
            <person name="Malmstrom R."/>
            <person name="Stieglmeier M."/>
            <person name="Klingl A."/>
            <person name="Woyke T."/>
            <person name="Ryan C.M."/>
            <person name="Banfield J.F."/>
        </authorList>
    </citation>
    <scope>NUCLEOTIDE SEQUENCE [LARGE SCALE GENOMIC DNA]</scope>
</reference>
<accession>A0A2M7Q4C4</accession>
<evidence type="ECO:0000256" key="1">
    <source>
        <dbReference type="ARBA" id="ARBA00004167"/>
    </source>
</evidence>
<dbReference type="PANTHER" id="PTHR30093:SF44">
    <property type="entry name" value="TYPE II SECRETION SYSTEM CORE PROTEIN G"/>
    <property type="match status" value="1"/>
</dbReference>
<evidence type="ECO:0000256" key="2">
    <source>
        <dbReference type="ARBA" id="ARBA00022481"/>
    </source>
</evidence>
<comment type="caution">
    <text evidence="7">The sequence shown here is derived from an EMBL/GenBank/DDBJ whole genome shotgun (WGS) entry which is preliminary data.</text>
</comment>
<evidence type="ECO:0000256" key="4">
    <source>
        <dbReference type="ARBA" id="ARBA00022989"/>
    </source>
</evidence>
<dbReference type="PANTHER" id="PTHR30093">
    <property type="entry name" value="GENERAL SECRETION PATHWAY PROTEIN G"/>
    <property type="match status" value="1"/>
</dbReference>
<dbReference type="Pfam" id="PF07963">
    <property type="entry name" value="N_methyl"/>
    <property type="match status" value="1"/>
</dbReference>
<dbReference type="NCBIfam" id="TIGR02532">
    <property type="entry name" value="IV_pilin_GFxxxE"/>
    <property type="match status" value="1"/>
</dbReference>
<evidence type="ECO:0000256" key="3">
    <source>
        <dbReference type="ARBA" id="ARBA00022692"/>
    </source>
</evidence>
<keyword evidence="5 6" id="KW-0472">Membrane</keyword>
<dbReference type="GO" id="GO:0016020">
    <property type="term" value="C:membrane"/>
    <property type="evidence" value="ECO:0007669"/>
    <property type="project" value="UniProtKB-SubCell"/>
</dbReference>
<dbReference type="SUPFAM" id="SSF54523">
    <property type="entry name" value="Pili subunits"/>
    <property type="match status" value="1"/>
</dbReference>
<dbReference type="AlphaFoldDB" id="A0A2M7Q4C4"/>
<evidence type="ECO:0000256" key="6">
    <source>
        <dbReference type="SAM" id="Phobius"/>
    </source>
</evidence>
<keyword evidence="2" id="KW-0488">Methylation</keyword>
<protein>
    <recommendedName>
        <fullName evidence="9">Type II secretion system protein GspG C-terminal domain-containing protein</fullName>
    </recommendedName>
</protein>